<gene>
    <name evidence="6" type="primary">khpB</name>
    <name evidence="6" type="synonym">eloR</name>
    <name evidence="9" type="ORF">O6R05_08240</name>
</gene>
<evidence type="ECO:0000256" key="1">
    <source>
        <dbReference type="ARBA" id="ARBA00022490"/>
    </source>
</evidence>
<dbReference type="InterPro" id="IPR038247">
    <property type="entry name" value="Jag_N_dom_sf"/>
</dbReference>
<evidence type="ECO:0000256" key="5">
    <source>
        <dbReference type="ARBA" id="ARBA00023316"/>
    </source>
</evidence>
<dbReference type="InterPro" id="IPR032782">
    <property type="entry name" value="KhpB_N"/>
</dbReference>
<keyword evidence="2 6" id="KW-0694">RNA-binding</keyword>
<dbReference type="Gene3D" id="3.30.300.20">
    <property type="match status" value="1"/>
</dbReference>
<evidence type="ECO:0000259" key="8">
    <source>
        <dbReference type="PROSITE" id="PS51061"/>
    </source>
</evidence>
<organism evidence="9 10">
    <name type="scientific">Peptoniphilus equinus</name>
    <dbReference type="NCBI Taxonomy" id="3016343"/>
    <lineage>
        <taxon>Bacteria</taxon>
        <taxon>Bacillati</taxon>
        <taxon>Bacillota</taxon>
        <taxon>Tissierellia</taxon>
        <taxon>Tissierellales</taxon>
        <taxon>Peptoniphilaceae</taxon>
        <taxon>Peptoniphilus</taxon>
    </lineage>
</organism>
<evidence type="ECO:0000256" key="2">
    <source>
        <dbReference type="ARBA" id="ARBA00022884"/>
    </source>
</evidence>
<dbReference type="InterPro" id="IPR015946">
    <property type="entry name" value="KH_dom-like_a/b"/>
</dbReference>
<dbReference type="CDD" id="cd02414">
    <property type="entry name" value="KH-II_Jag"/>
    <property type="match status" value="1"/>
</dbReference>
<feature type="region of interest" description="Jag_N domain" evidence="6">
    <location>
        <begin position="5"/>
        <end position="55"/>
    </location>
</feature>
<reference evidence="9 10" key="1">
    <citation type="submission" date="2023-01" db="EMBL/GenBank/DDBJ databases">
        <authorList>
            <person name="Lee S.H."/>
            <person name="Jung H.S."/>
            <person name="Yun J.U."/>
        </authorList>
    </citation>
    <scope>NUCLEOTIDE SEQUENCE [LARGE SCALE GENOMIC DNA]</scope>
    <source>
        <strain evidence="9 10">CBA3646</strain>
    </source>
</reference>
<dbReference type="InterPro" id="IPR036867">
    <property type="entry name" value="R3H_dom_sf"/>
</dbReference>
<dbReference type="EMBL" id="CP115667">
    <property type="protein sequence ID" value="WBW49981.1"/>
    <property type="molecule type" value="Genomic_DNA"/>
</dbReference>
<evidence type="ECO:0000256" key="6">
    <source>
        <dbReference type="HAMAP-Rule" id="MF_00867"/>
    </source>
</evidence>
<evidence type="ECO:0000256" key="7">
    <source>
        <dbReference type="SAM" id="Coils"/>
    </source>
</evidence>
<keyword evidence="4 6" id="KW-0143">Chaperone</keyword>
<comment type="function">
    <text evidence="6">A probable RNA chaperone. Forms a complex with KhpA which binds to cellular RNA and controls its expression. Plays a role in peptidoglycan (PG) homeostasis and cell length regulation.</text>
</comment>
<feature type="coiled-coil region" evidence="7">
    <location>
        <begin position="12"/>
        <end position="39"/>
    </location>
</feature>
<dbReference type="CDD" id="cd02644">
    <property type="entry name" value="R3H_jag"/>
    <property type="match status" value="1"/>
</dbReference>
<dbReference type="PANTHER" id="PTHR35800">
    <property type="entry name" value="PROTEIN JAG"/>
    <property type="match status" value="1"/>
</dbReference>
<dbReference type="PANTHER" id="PTHR35800:SF1">
    <property type="entry name" value="RNA-BINDING PROTEIN KHPB"/>
    <property type="match status" value="1"/>
</dbReference>
<feature type="domain" description="R3H" evidence="8">
    <location>
        <begin position="197"/>
        <end position="263"/>
    </location>
</feature>
<dbReference type="InterPro" id="IPR039247">
    <property type="entry name" value="KhpB"/>
</dbReference>
<keyword evidence="5 6" id="KW-0961">Cell wall biogenesis/degradation</keyword>
<name>A0ABY7QUE6_9FIRM</name>
<comment type="similarity">
    <text evidence="6">Belongs to the KhpB RNA-binding protein family.</text>
</comment>
<protein>
    <recommendedName>
        <fullName evidence="6">RNA-binding protein KhpB</fullName>
    </recommendedName>
    <alternativeName>
        <fullName evidence="6">RNA-binding protein EloR</fullName>
    </alternativeName>
</protein>
<dbReference type="PROSITE" id="PS51061">
    <property type="entry name" value="R3H"/>
    <property type="match status" value="1"/>
</dbReference>
<dbReference type="InterPro" id="IPR001374">
    <property type="entry name" value="R3H_dom"/>
</dbReference>
<dbReference type="Pfam" id="PF13083">
    <property type="entry name" value="KH_KhpA-B"/>
    <property type="match status" value="1"/>
</dbReference>
<evidence type="ECO:0000256" key="3">
    <source>
        <dbReference type="ARBA" id="ARBA00022960"/>
    </source>
</evidence>
<dbReference type="SMART" id="SM00393">
    <property type="entry name" value="R3H"/>
    <property type="match status" value="1"/>
</dbReference>
<keyword evidence="3 6" id="KW-0133">Cell shape</keyword>
<comment type="domain">
    <text evidence="6">Has an N-terminal Jag-N domain and 2 RNA-binding domains (KH and R3H).</text>
</comment>
<dbReference type="NCBIfam" id="NF041568">
    <property type="entry name" value="Jag_EloR"/>
    <property type="match status" value="1"/>
</dbReference>
<keyword evidence="10" id="KW-1185">Reference proteome</keyword>
<accession>A0ABY7QUE6</accession>
<dbReference type="Gene3D" id="3.30.30.80">
    <property type="entry name" value="probable RNA-binding protein from clostridium symbiosum atcc 14940"/>
    <property type="match status" value="1"/>
</dbReference>
<dbReference type="Pfam" id="PF01424">
    <property type="entry name" value="R3H"/>
    <property type="match status" value="1"/>
</dbReference>
<keyword evidence="7" id="KW-0175">Coiled coil</keyword>
<dbReference type="RefSeq" id="WP_271191512.1">
    <property type="nucleotide sequence ID" value="NZ_CP115667.1"/>
</dbReference>
<dbReference type="HAMAP" id="MF_00867">
    <property type="entry name" value="KhpB"/>
    <property type="match status" value="1"/>
</dbReference>
<evidence type="ECO:0000256" key="4">
    <source>
        <dbReference type="ARBA" id="ARBA00023186"/>
    </source>
</evidence>
<keyword evidence="1 6" id="KW-0963">Cytoplasm</keyword>
<dbReference type="Gene3D" id="3.30.1370.50">
    <property type="entry name" value="R3H-like domain"/>
    <property type="match status" value="1"/>
</dbReference>
<sequence>MNYVIKTAKTVNEAVSQALSELNISREDAEIEVIEAESKGLFGLIGSKDATVKVRRKEQTEDILREIFNETETSQPTTYFENNSYSDTESVEDDMMPSGADHLEPVASASKHDTIENAATEFISRIVKELGIEPNVALNWEDDTLNGEILGDEKELGIVIGKRGVTLDSIQYLTGLVVNRHSDAYVRVHLDSSGYRKKREAALVELADKMANKVIRTGHNVKLEPMNAHERKIIHEALQHKDGVITHSEGKDPFRKVIIQKEREY</sequence>
<dbReference type="InterPro" id="IPR034079">
    <property type="entry name" value="R3H_KhpB"/>
</dbReference>
<dbReference type="InterPro" id="IPR038008">
    <property type="entry name" value="Jag_KH"/>
</dbReference>
<evidence type="ECO:0000313" key="10">
    <source>
        <dbReference type="Proteomes" id="UP001210339"/>
    </source>
</evidence>
<comment type="subunit">
    <text evidence="6">Forms a complex with KhpA.</text>
</comment>
<dbReference type="SMART" id="SM01245">
    <property type="entry name" value="Jag_N"/>
    <property type="match status" value="1"/>
</dbReference>
<dbReference type="Pfam" id="PF14804">
    <property type="entry name" value="Jag_N"/>
    <property type="match status" value="1"/>
</dbReference>
<dbReference type="Proteomes" id="UP001210339">
    <property type="component" value="Chromosome"/>
</dbReference>
<proteinExistence type="inferred from homology"/>
<comment type="subcellular location">
    <subcellularLocation>
        <location evidence="6">Cytoplasm</location>
    </subcellularLocation>
</comment>
<dbReference type="SUPFAM" id="SSF82708">
    <property type="entry name" value="R3H domain"/>
    <property type="match status" value="1"/>
</dbReference>
<evidence type="ECO:0000313" key="9">
    <source>
        <dbReference type="EMBL" id="WBW49981.1"/>
    </source>
</evidence>